<dbReference type="RefSeq" id="WP_075152409.1">
    <property type="nucleotide sequence ID" value="NZ_CP018820.1"/>
</dbReference>
<dbReference type="EMBL" id="QQWO01000017">
    <property type="protein sequence ID" value="RSV00375.1"/>
    <property type="molecule type" value="Genomic_DNA"/>
</dbReference>
<reference evidence="3" key="1">
    <citation type="submission" date="2016-12" db="EMBL/GenBank/DDBJ databases">
        <title>Whole genome sequencing of Sphingomonas koreensis.</title>
        <authorList>
            <person name="Conlan S."/>
            <person name="Thomas P.J."/>
            <person name="Mullikin J."/>
            <person name="Palmore T.N."/>
            <person name="Frank K.M."/>
            <person name="Segre J.A."/>
        </authorList>
    </citation>
    <scope>NUCLEOTIDE SEQUENCE</scope>
    <source>
        <strain evidence="3">ABOJV</strain>
    </source>
</reference>
<dbReference type="InterPro" id="IPR000792">
    <property type="entry name" value="Tscrpt_reg_LuxR_C"/>
</dbReference>
<evidence type="ECO:0000256" key="1">
    <source>
        <dbReference type="SAM" id="Phobius"/>
    </source>
</evidence>
<keyword evidence="1" id="KW-0812">Transmembrane</keyword>
<dbReference type="Proteomes" id="UP000185161">
    <property type="component" value="Chromosome"/>
</dbReference>
<dbReference type="Proteomes" id="UP000286681">
    <property type="component" value="Unassembled WGS sequence"/>
</dbReference>
<sequence length="185" mass="19789">MAPGWTPERFATALAALSDRQRQALRLVARGHDSKTIAPRFGKSHHTIHKDLEHAKTALAARDRFEAARWLVDFEAQNYEAFVYEPQALPAGEKPGILSSSEAMGTISSGSSIAEERAQFAFDGIGAAAGAMAPPGAEVQIRNRLQPWQLAAIAIAGAVAAVVMLAGMLAVFDRLQPLIARIFTG</sequence>
<name>A0A1L6JD91_9SPHN</name>
<keyword evidence="1" id="KW-1133">Transmembrane helix</keyword>
<dbReference type="EMBL" id="CP018820">
    <property type="protein sequence ID" value="APR53883.1"/>
    <property type="molecule type" value="Genomic_DNA"/>
</dbReference>
<evidence type="ECO:0000313" key="6">
    <source>
        <dbReference type="Proteomes" id="UP000286681"/>
    </source>
</evidence>
<evidence type="ECO:0000313" key="5">
    <source>
        <dbReference type="Proteomes" id="UP000185161"/>
    </source>
</evidence>
<feature type="transmembrane region" description="Helical" evidence="1">
    <location>
        <begin position="148"/>
        <end position="172"/>
    </location>
</feature>
<dbReference type="Gene3D" id="1.10.10.10">
    <property type="entry name" value="Winged helix-like DNA-binding domain superfamily/Winged helix DNA-binding domain"/>
    <property type="match status" value="1"/>
</dbReference>
<dbReference type="OrthoDB" id="7206433at2"/>
<dbReference type="GeneID" id="44134259"/>
<dbReference type="InterPro" id="IPR036388">
    <property type="entry name" value="WH-like_DNA-bd_sf"/>
</dbReference>
<evidence type="ECO:0000313" key="4">
    <source>
        <dbReference type="EMBL" id="RSV00375.1"/>
    </source>
</evidence>
<organism evidence="3 5">
    <name type="scientific">Sphingomonas koreensis</name>
    <dbReference type="NCBI Taxonomy" id="93064"/>
    <lineage>
        <taxon>Bacteria</taxon>
        <taxon>Pseudomonadati</taxon>
        <taxon>Pseudomonadota</taxon>
        <taxon>Alphaproteobacteria</taxon>
        <taxon>Sphingomonadales</taxon>
        <taxon>Sphingomonadaceae</taxon>
        <taxon>Sphingomonas</taxon>
    </lineage>
</organism>
<dbReference type="Pfam" id="PF00196">
    <property type="entry name" value="GerE"/>
    <property type="match status" value="1"/>
</dbReference>
<evidence type="ECO:0000259" key="2">
    <source>
        <dbReference type="SMART" id="SM00421"/>
    </source>
</evidence>
<dbReference type="SMART" id="SM00421">
    <property type="entry name" value="HTH_LUXR"/>
    <property type="match status" value="1"/>
</dbReference>
<gene>
    <name evidence="3" type="ORF">BRX40_17020</name>
    <name evidence="4" type="ORF">CA257_17725</name>
</gene>
<dbReference type="KEGG" id="skr:BRX40_17020"/>
<protein>
    <submittedName>
        <fullName evidence="4">LuxR family transcriptional regulator</fullName>
    </submittedName>
</protein>
<dbReference type="InterPro" id="IPR016032">
    <property type="entry name" value="Sig_transdc_resp-reg_C-effctor"/>
</dbReference>
<dbReference type="AlphaFoldDB" id="A0A1L6JD91"/>
<dbReference type="STRING" id="93064.BRX40_17020"/>
<reference evidence="4 6" key="3">
    <citation type="submission" date="2018-07" db="EMBL/GenBank/DDBJ databases">
        <title>Genomic and Epidemiologic Investigation of an Indolent Hospital Outbreak.</title>
        <authorList>
            <person name="Johnson R.C."/>
            <person name="Deming C."/>
            <person name="Conlan S."/>
            <person name="Zellmer C.J."/>
            <person name="Michelin A.V."/>
            <person name="Lee-Lin S."/>
            <person name="Thomas P.J."/>
            <person name="Park M."/>
            <person name="Weingarten R.A."/>
            <person name="Less J."/>
            <person name="Dekker J.P."/>
            <person name="Frank K.M."/>
            <person name="Musser K.A."/>
            <person name="Mcquiston J.R."/>
            <person name="Henderson D.K."/>
            <person name="Lau A.F."/>
            <person name="Palmore T.N."/>
            <person name="Segre J.A."/>
        </authorList>
    </citation>
    <scope>NUCLEOTIDE SEQUENCE [LARGE SCALE GENOMIC DNA]</scope>
    <source>
        <strain evidence="4 6">SK-NIH.Env10_0317</strain>
    </source>
</reference>
<feature type="domain" description="HTH luxR-type" evidence="2">
    <location>
        <begin position="14"/>
        <end position="71"/>
    </location>
</feature>
<keyword evidence="1" id="KW-0472">Membrane</keyword>
<reference evidence="5" key="2">
    <citation type="submission" date="2016-12" db="EMBL/GenBank/DDBJ databases">
        <title>Whole genome sequencing of Sphingomonas sp. ABOJV.</title>
        <authorList>
            <person name="Conlan S."/>
            <person name="Thomas P.J."/>
            <person name="Mullikin J."/>
            <person name="Palmore T.N."/>
            <person name="Frank K.M."/>
            <person name="Segre J.A."/>
        </authorList>
    </citation>
    <scope>NUCLEOTIDE SEQUENCE [LARGE SCALE GENOMIC DNA]</scope>
    <source>
        <strain evidence="5">ABOJV</strain>
    </source>
</reference>
<dbReference type="GO" id="GO:0006355">
    <property type="term" value="P:regulation of DNA-templated transcription"/>
    <property type="evidence" value="ECO:0007669"/>
    <property type="project" value="InterPro"/>
</dbReference>
<accession>A0A1L6JD91</accession>
<dbReference type="SUPFAM" id="SSF46894">
    <property type="entry name" value="C-terminal effector domain of the bipartite response regulators"/>
    <property type="match status" value="1"/>
</dbReference>
<proteinExistence type="predicted"/>
<evidence type="ECO:0000313" key="3">
    <source>
        <dbReference type="EMBL" id="APR53883.1"/>
    </source>
</evidence>
<dbReference type="GO" id="GO:0003677">
    <property type="term" value="F:DNA binding"/>
    <property type="evidence" value="ECO:0007669"/>
    <property type="project" value="InterPro"/>
</dbReference>
<keyword evidence="5" id="KW-1185">Reference proteome</keyword>